<accession>A0A1Q8QEX9</accession>
<keyword evidence="2" id="KW-1185">Reference proteome</keyword>
<dbReference type="AlphaFoldDB" id="A0A1Q8QEX9"/>
<reference evidence="1 2" key="1">
    <citation type="submission" date="2016-09" db="EMBL/GenBank/DDBJ databases">
        <title>Complete genome of Desulfosporosinus sp. OL.</title>
        <authorList>
            <person name="Mardanov A."/>
            <person name="Beletsky A."/>
            <person name="Panova A."/>
            <person name="Karnachuk O."/>
            <person name="Ravin N."/>
        </authorList>
    </citation>
    <scope>NUCLEOTIDE SEQUENCE [LARGE SCALE GENOMIC DNA]</scope>
    <source>
        <strain evidence="1 2">OL</strain>
    </source>
</reference>
<organism evidence="1 2">
    <name type="scientific">Desulfosporosinus metallidurans</name>
    <dbReference type="NCBI Taxonomy" id="1888891"/>
    <lineage>
        <taxon>Bacteria</taxon>
        <taxon>Bacillati</taxon>
        <taxon>Bacillota</taxon>
        <taxon>Clostridia</taxon>
        <taxon>Eubacteriales</taxon>
        <taxon>Desulfitobacteriaceae</taxon>
        <taxon>Desulfosporosinus</taxon>
    </lineage>
</organism>
<sequence>MVEVITKEGKLKTYIIVHAEFKIIRRREGDLNKEKGMYSNY</sequence>
<evidence type="ECO:0000313" key="2">
    <source>
        <dbReference type="Proteomes" id="UP000186102"/>
    </source>
</evidence>
<evidence type="ECO:0000313" key="1">
    <source>
        <dbReference type="EMBL" id="OLN25886.1"/>
    </source>
</evidence>
<comment type="caution">
    <text evidence="1">The sequence shown here is derived from an EMBL/GenBank/DDBJ whole genome shotgun (WGS) entry which is preliminary data.</text>
</comment>
<name>A0A1Q8QEX9_9FIRM</name>
<dbReference type="EMBL" id="MLBF01000095">
    <property type="protein sequence ID" value="OLN25886.1"/>
    <property type="molecule type" value="Genomic_DNA"/>
</dbReference>
<gene>
    <name evidence="1" type="ORF">DSOL_5193</name>
</gene>
<protein>
    <submittedName>
        <fullName evidence="1">Uncharacterized protein</fullName>
    </submittedName>
</protein>
<dbReference type="Proteomes" id="UP000186102">
    <property type="component" value="Unassembled WGS sequence"/>
</dbReference>
<proteinExistence type="predicted"/>